<dbReference type="RefSeq" id="WP_166522954.1">
    <property type="nucleotide sequence ID" value="NZ_JAAABI010000002.1"/>
</dbReference>
<comment type="pathway">
    <text evidence="1">Porphyrin-containing compound metabolism; protoporphyrin-IX biosynthesis; protoporphyrinogen-IX from coproporphyrinogen-III (O2 route): step 1/1.</text>
</comment>
<dbReference type="EMBL" id="JAAABI010000002">
    <property type="protein sequence ID" value="NAY91538.1"/>
    <property type="molecule type" value="Genomic_DNA"/>
</dbReference>
<dbReference type="SUPFAM" id="SSF102886">
    <property type="entry name" value="Coproporphyrinogen III oxidase"/>
    <property type="match status" value="1"/>
</dbReference>
<dbReference type="PIRSF" id="PIRSF000166">
    <property type="entry name" value="Coproporphyri_ox"/>
    <property type="match status" value="1"/>
</dbReference>
<dbReference type="InterPro" id="IPR001260">
    <property type="entry name" value="Coprogen_oxidase_aer"/>
</dbReference>
<keyword evidence="6" id="KW-0350">Heme biosynthesis</keyword>
<keyword evidence="7" id="KW-0627">Porphyrin biosynthesis</keyword>
<comment type="subunit">
    <text evidence="3">Homodimer.</text>
</comment>
<evidence type="ECO:0000256" key="4">
    <source>
        <dbReference type="ARBA" id="ARBA00012869"/>
    </source>
</evidence>
<dbReference type="Pfam" id="PF01218">
    <property type="entry name" value="Coprogen_oxidas"/>
    <property type="match status" value="1"/>
</dbReference>
<evidence type="ECO:0000256" key="1">
    <source>
        <dbReference type="ARBA" id="ARBA00005168"/>
    </source>
</evidence>
<evidence type="ECO:0000256" key="5">
    <source>
        <dbReference type="ARBA" id="ARBA00023002"/>
    </source>
</evidence>
<comment type="similarity">
    <text evidence="2">Belongs to the aerobic coproporphyrinogen-III oxidase family.</text>
</comment>
<dbReference type="PANTHER" id="PTHR10755">
    <property type="entry name" value="COPROPORPHYRINOGEN III OXIDASE, MITOCHONDRIAL"/>
    <property type="match status" value="1"/>
</dbReference>
<evidence type="ECO:0000256" key="3">
    <source>
        <dbReference type="ARBA" id="ARBA00011738"/>
    </source>
</evidence>
<comment type="caution">
    <text evidence="8">The sequence shown here is derived from an EMBL/GenBank/DDBJ whole genome shotgun (WGS) entry which is preliminary data.</text>
</comment>
<evidence type="ECO:0000313" key="9">
    <source>
        <dbReference type="Proteomes" id="UP000667650"/>
    </source>
</evidence>
<dbReference type="InterPro" id="IPR036406">
    <property type="entry name" value="Coprogen_oxidase_aer_sf"/>
</dbReference>
<dbReference type="NCBIfam" id="NF003727">
    <property type="entry name" value="PRK05330.1"/>
    <property type="match status" value="1"/>
</dbReference>
<accession>A0A964WX82</accession>
<name>A0A964WX82_9FLAO</name>
<dbReference type="GO" id="GO:0004109">
    <property type="term" value="F:coproporphyrinogen oxidase activity"/>
    <property type="evidence" value="ECO:0007669"/>
    <property type="project" value="UniProtKB-EC"/>
</dbReference>
<evidence type="ECO:0000313" key="8">
    <source>
        <dbReference type="EMBL" id="NAY91538.1"/>
    </source>
</evidence>
<reference evidence="8" key="1">
    <citation type="submission" date="2020-01" db="EMBL/GenBank/DDBJ databases">
        <title>Muricauda ochracea sp. nov., isolated from a tidal flat of Garorim bay in Korea.</title>
        <authorList>
            <person name="Kim D."/>
            <person name="Yoo Y."/>
            <person name="Kim J.-J."/>
        </authorList>
    </citation>
    <scope>NUCLEOTIDE SEQUENCE</scope>
    <source>
        <strain evidence="8">JGD-17</strain>
    </source>
</reference>
<dbReference type="PANTHER" id="PTHR10755:SF0">
    <property type="entry name" value="OXYGEN-DEPENDENT COPROPORPHYRINOGEN-III OXIDASE, MITOCHONDRIAL"/>
    <property type="match status" value="1"/>
</dbReference>
<evidence type="ECO:0000256" key="7">
    <source>
        <dbReference type="ARBA" id="ARBA00023244"/>
    </source>
</evidence>
<sequence length="300" mass="35051">MKSKFYDYIQDLQDSITSKLEEIDGKVRFQQDLWQRPEGGGGRTRVIENGAVFEKGGVNISKVHGELPKSMQDYFGVKDADFFACGLSLVIHPKSPMVPTVHANWRYFEMYDKQGDIVDQWFGGGQDLTPYYLFEEDATHFHQICKKACDAHDPEFYPTYKEKCDNYFWNTHRNEARGVGGLFFDYCKATDTMSIEDWYQFVTEVGDSFLEAYIPIVTKRKDLPFTQDQRNWQEIRRGRYVEFNLVHDKGTLFGLRTNGRIESILMSLPPHVQWRYDHHPAKESEEAKLVEVLQNPKAWV</sequence>
<dbReference type="Proteomes" id="UP000667650">
    <property type="component" value="Unassembled WGS sequence"/>
</dbReference>
<gene>
    <name evidence="8" type="primary">hemF</name>
    <name evidence="8" type="ORF">GTQ34_06380</name>
</gene>
<dbReference type="Gene3D" id="3.40.1500.10">
    <property type="entry name" value="Coproporphyrinogen III oxidase, aerobic"/>
    <property type="match status" value="1"/>
</dbReference>
<dbReference type="EC" id="1.3.3.3" evidence="4"/>
<keyword evidence="5 8" id="KW-0560">Oxidoreductase</keyword>
<dbReference type="PRINTS" id="PR00073">
    <property type="entry name" value="COPRGNOXDASE"/>
</dbReference>
<dbReference type="GO" id="GO:0006782">
    <property type="term" value="P:protoporphyrinogen IX biosynthetic process"/>
    <property type="evidence" value="ECO:0007669"/>
    <property type="project" value="TreeGrafter"/>
</dbReference>
<proteinExistence type="inferred from homology"/>
<organism evidence="8 9">
    <name type="scientific">Flagellimonas ochracea</name>
    <dbReference type="NCBI Taxonomy" id="2696472"/>
    <lineage>
        <taxon>Bacteria</taxon>
        <taxon>Pseudomonadati</taxon>
        <taxon>Bacteroidota</taxon>
        <taxon>Flavobacteriia</taxon>
        <taxon>Flavobacteriales</taxon>
        <taxon>Flavobacteriaceae</taxon>
        <taxon>Flagellimonas</taxon>
    </lineage>
</organism>
<evidence type="ECO:0000256" key="6">
    <source>
        <dbReference type="ARBA" id="ARBA00023133"/>
    </source>
</evidence>
<dbReference type="GO" id="GO:0005737">
    <property type="term" value="C:cytoplasm"/>
    <property type="evidence" value="ECO:0007669"/>
    <property type="project" value="TreeGrafter"/>
</dbReference>
<evidence type="ECO:0000256" key="2">
    <source>
        <dbReference type="ARBA" id="ARBA00010644"/>
    </source>
</evidence>
<keyword evidence="9" id="KW-1185">Reference proteome</keyword>
<dbReference type="AlphaFoldDB" id="A0A964WX82"/>
<protein>
    <recommendedName>
        <fullName evidence="4">coproporphyrinogen oxidase</fullName>
        <ecNumber evidence="4">1.3.3.3</ecNumber>
    </recommendedName>
</protein>